<evidence type="ECO:0000313" key="3">
    <source>
        <dbReference type="Proteomes" id="UP000826573"/>
    </source>
</evidence>
<dbReference type="PANTHER" id="PTHR39697:SF2">
    <property type="entry name" value="CYANOVIRIN-N DOMAIN-CONTAINING PROTEIN"/>
    <property type="match status" value="1"/>
</dbReference>
<organism evidence="2 3">
    <name type="scientific">Trichoderma semiorbis</name>
    <dbReference type="NCBI Taxonomy" id="1491008"/>
    <lineage>
        <taxon>Eukaryota</taxon>
        <taxon>Fungi</taxon>
        <taxon>Dikarya</taxon>
        <taxon>Ascomycota</taxon>
        <taxon>Pezizomycotina</taxon>
        <taxon>Sordariomycetes</taxon>
        <taxon>Hypocreomycetidae</taxon>
        <taxon>Hypocreales</taxon>
        <taxon>Hypocreaceae</taxon>
        <taxon>Trichoderma</taxon>
    </lineage>
</organism>
<accession>A0A9P8HPJ5</accession>
<dbReference type="EMBL" id="JAIMJC010000001">
    <property type="protein sequence ID" value="KAH0531438.1"/>
    <property type="molecule type" value="Genomic_DNA"/>
</dbReference>
<feature type="region of interest" description="Disordered" evidence="1">
    <location>
        <begin position="24"/>
        <end position="64"/>
    </location>
</feature>
<evidence type="ECO:0000256" key="1">
    <source>
        <dbReference type="SAM" id="MobiDB-lite"/>
    </source>
</evidence>
<proteinExistence type="predicted"/>
<feature type="compositionally biased region" description="Polar residues" evidence="1">
    <location>
        <begin position="26"/>
        <end position="36"/>
    </location>
</feature>
<protein>
    <submittedName>
        <fullName evidence="2">Uncharacterized protein</fullName>
    </submittedName>
</protein>
<name>A0A9P8HPJ5_9HYPO</name>
<dbReference type="Proteomes" id="UP000826573">
    <property type="component" value="Unassembled WGS sequence"/>
</dbReference>
<gene>
    <name evidence="2" type="ORF">TsFJ059_000267</name>
</gene>
<reference evidence="2 3" key="1">
    <citation type="submission" date="2021-08" db="EMBL/GenBank/DDBJ databases">
        <title>The highly contiguous genome resource for Trichoderma semiorbis FJ059, a fungal antagonistic to plant pathogens.</title>
        <authorList>
            <person name="Liu T."/>
        </authorList>
    </citation>
    <scope>NUCLEOTIDE SEQUENCE [LARGE SCALE GENOMIC DNA]</scope>
    <source>
        <strain evidence="2 3">FJ059</strain>
    </source>
</reference>
<sequence length="342" mass="38208">MSATVASNISDTKDHPWTDAYKAQVQAPQTSATISLGQPRPEKEGQVQVAIKEEKTREGEEVDDEISRQMKQTAQEEEIQAIIVSEEQELAALITKKVRRGKLVRKDQERMDFLRRRAARREEQQAIGETAGQAVIESTTAIEPEPTLAIRAESTAAIRLEEDCLALATTFSIVSEVIANGENTMAPTSIVKSVEYRPKAGKSFMIRTRTKPHYILTVESGELRLLEKPTLGGGSFWHCVKRSGWHTFCNSVTGTHLHHDGRGKITIQHAGNLFQNMNEYFTTERHEDGGYILLMKHGDELTQVAISGDGKCLIEKKEDGTTWDFIEAKYVSSSMILTYSNI</sequence>
<comment type="caution">
    <text evidence="2">The sequence shown here is derived from an EMBL/GenBank/DDBJ whole genome shotgun (WGS) entry which is preliminary data.</text>
</comment>
<keyword evidence="3" id="KW-1185">Reference proteome</keyword>
<dbReference type="PANTHER" id="PTHR39697">
    <property type="entry name" value="RICIN B LECTIN DOMAIN-CONTAINING PROTEIN-RELATED"/>
    <property type="match status" value="1"/>
</dbReference>
<feature type="compositionally biased region" description="Basic and acidic residues" evidence="1">
    <location>
        <begin position="40"/>
        <end position="59"/>
    </location>
</feature>
<dbReference type="AlphaFoldDB" id="A0A9P8HPJ5"/>
<evidence type="ECO:0000313" key="2">
    <source>
        <dbReference type="EMBL" id="KAH0531438.1"/>
    </source>
</evidence>